<evidence type="ECO:0000313" key="4">
    <source>
        <dbReference type="EMBL" id="AZG78080.1"/>
    </source>
</evidence>
<evidence type="ECO:0008006" key="6">
    <source>
        <dbReference type="Google" id="ProtNLM"/>
    </source>
</evidence>
<evidence type="ECO:0000256" key="2">
    <source>
        <dbReference type="ARBA" id="ARBA00022448"/>
    </source>
</evidence>
<feature type="transmembrane region" description="Helical" evidence="3">
    <location>
        <begin position="74"/>
        <end position="95"/>
    </location>
</feature>
<comment type="similarity">
    <text evidence="1">Belongs to the ABC-2 integral membrane protein family.</text>
</comment>
<feature type="transmembrane region" description="Helical" evidence="3">
    <location>
        <begin position="243"/>
        <end position="262"/>
    </location>
</feature>
<name>A0A3G8MA73_9HYPH</name>
<keyword evidence="3" id="KW-1133">Transmembrane helix</keyword>
<proteinExistence type="inferred from homology"/>
<evidence type="ECO:0000256" key="3">
    <source>
        <dbReference type="SAM" id="Phobius"/>
    </source>
</evidence>
<dbReference type="KEGG" id="mros:EHO51_15795"/>
<reference evidence="4 5" key="1">
    <citation type="submission" date="2018-11" db="EMBL/GenBank/DDBJ databases">
        <title>Genome squencing of methanotrophic bacteria isolated from alkaline groundwater in Korea.</title>
        <authorList>
            <person name="Nguyen L.N."/>
        </authorList>
    </citation>
    <scope>NUCLEOTIDE SEQUENCE [LARGE SCALE GENOMIC DNA]</scope>
    <source>
        <strain evidence="4 5">GW6</strain>
    </source>
</reference>
<keyword evidence="3" id="KW-0472">Membrane</keyword>
<feature type="transmembrane region" description="Helical" evidence="3">
    <location>
        <begin position="40"/>
        <end position="62"/>
    </location>
</feature>
<dbReference type="EMBL" id="CP034086">
    <property type="protein sequence ID" value="AZG78080.1"/>
    <property type="molecule type" value="Genomic_DNA"/>
</dbReference>
<dbReference type="PANTHER" id="PTHR30413:SF10">
    <property type="entry name" value="CAPSULE POLYSACCHARIDE EXPORT INNER-MEMBRANE PROTEIN CTRC"/>
    <property type="match status" value="1"/>
</dbReference>
<protein>
    <recommendedName>
        <fullName evidence="6">ABC-2 type transporter domain-containing protein</fullName>
    </recommendedName>
</protein>
<feature type="transmembrane region" description="Helical" evidence="3">
    <location>
        <begin position="156"/>
        <end position="174"/>
    </location>
</feature>
<evidence type="ECO:0000313" key="5">
    <source>
        <dbReference type="Proteomes" id="UP000273982"/>
    </source>
</evidence>
<dbReference type="AlphaFoldDB" id="A0A3G8MA73"/>
<keyword evidence="3" id="KW-0812">Transmembrane</keyword>
<dbReference type="Proteomes" id="UP000273982">
    <property type="component" value="Chromosome"/>
</dbReference>
<feature type="transmembrane region" description="Helical" evidence="3">
    <location>
        <begin position="181"/>
        <end position="201"/>
    </location>
</feature>
<evidence type="ECO:0000256" key="1">
    <source>
        <dbReference type="ARBA" id="ARBA00007783"/>
    </source>
</evidence>
<sequence>MRSVVQEHYAKHAQQISQFRQIMGAVLIQDMRSRFGHNHIGYLIAIAWPLSHIGVITLAYLLRVNIAPVGDSPTMFVGTGIVPYILCLYPARLLAMAIPQNRQLLNIPVIQPLHLIFCRCILETLNAIIVLALFMFVVNLLDVDILPADSLEATKAIGAAVFLGIGLGFFNVVMCALLGHFFLVFFIFIMIGLYVLSGIYLPPTAMPESVREYMAYNPLLQLVEWLRSAYYTSYDAELINKSLILWVGGISLTLGLIGERFLRGKFFA</sequence>
<dbReference type="PANTHER" id="PTHR30413">
    <property type="entry name" value="INNER MEMBRANE TRANSPORT PERMEASE"/>
    <property type="match status" value="1"/>
</dbReference>
<dbReference type="GO" id="GO:0015920">
    <property type="term" value="P:lipopolysaccharide transport"/>
    <property type="evidence" value="ECO:0007669"/>
    <property type="project" value="TreeGrafter"/>
</dbReference>
<gene>
    <name evidence="4" type="ORF">EHO51_15795</name>
</gene>
<organism evidence="4 5">
    <name type="scientific">Methylocystis rosea</name>
    <dbReference type="NCBI Taxonomy" id="173366"/>
    <lineage>
        <taxon>Bacteria</taxon>
        <taxon>Pseudomonadati</taxon>
        <taxon>Pseudomonadota</taxon>
        <taxon>Alphaproteobacteria</taxon>
        <taxon>Hyphomicrobiales</taxon>
        <taxon>Methylocystaceae</taxon>
        <taxon>Methylocystis</taxon>
    </lineage>
</organism>
<accession>A0A3G8MA73</accession>
<feature type="transmembrane region" description="Helical" evidence="3">
    <location>
        <begin position="116"/>
        <end position="136"/>
    </location>
</feature>
<keyword evidence="2" id="KW-0813">Transport</keyword>
<dbReference type="RefSeq" id="WP_124739684.1">
    <property type="nucleotide sequence ID" value="NZ_CP034086.1"/>
</dbReference>